<reference evidence="1" key="1">
    <citation type="submission" date="2020-11" db="EMBL/GenBank/DDBJ databases">
        <authorList>
            <consortium name="DOE Joint Genome Institute"/>
            <person name="Ahrendt S."/>
            <person name="Riley R."/>
            <person name="Andreopoulos W."/>
            <person name="Labutti K."/>
            <person name="Pangilinan J."/>
            <person name="Ruiz-Duenas F.J."/>
            <person name="Barrasa J.M."/>
            <person name="Sanchez-Garcia M."/>
            <person name="Camarero S."/>
            <person name="Miyauchi S."/>
            <person name="Serrano A."/>
            <person name="Linde D."/>
            <person name="Babiker R."/>
            <person name="Drula E."/>
            <person name="Ayuso-Fernandez I."/>
            <person name="Pacheco R."/>
            <person name="Padilla G."/>
            <person name="Ferreira P."/>
            <person name="Barriuso J."/>
            <person name="Kellner H."/>
            <person name="Castanera R."/>
            <person name="Alfaro M."/>
            <person name="Ramirez L."/>
            <person name="Pisabarro A.G."/>
            <person name="Kuo A."/>
            <person name="Tritt A."/>
            <person name="Lipzen A."/>
            <person name="He G."/>
            <person name="Yan M."/>
            <person name="Ng V."/>
            <person name="Cullen D."/>
            <person name="Martin F."/>
            <person name="Rosso M.-N."/>
            <person name="Henrissat B."/>
            <person name="Hibbett D."/>
            <person name="Martinez A.T."/>
            <person name="Grigoriev I.V."/>
        </authorList>
    </citation>
    <scope>NUCLEOTIDE SEQUENCE</scope>
    <source>
        <strain evidence="1">ATCC 90797</strain>
    </source>
</reference>
<evidence type="ECO:0000313" key="1">
    <source>
        <dbReference type="EMBL" id="KAF9495647.1"/>
    </source>
</evidence>
<evidence type="ECO:0000313" key="2">
    <source>
        <dbReference type="Proteomes" id="UP000807025"/>
    </source>
</evidence>
<proteinExistence type="predicted"/>
<dbReference type="Proteomes" id="UP000807025">
    <property type="component" value="Unassembled WGS sequence"/>
</dbReference>
<dbReference type="AlphaFoldDB" id="A0A9P5ZY67"/>
<dbReference type="EMBL" id="MU154560">
    <property type="protein sequence ID" value="KAF9495647.1"/>
    <property type="molecule type" value="Genomic_DNA"/>
</dbReference>
<gene>
    <name evidence="1" type="ORF">BDN71DRAFT_1589595</name>
</gene>
<organism evidence="1 2">
    <name type="scientific">Pleurotus eryngii</name>
    <name type="common">Boletus of the steppes</name>
    <dbReference type="NCBI Taxonomy" id="5323"/>
    <lineage>
        <taxon>Eukaryota</taxon>
        <taxon>Fungi</taxon>
        <taxon>Dikarya</taxon>
        <taxon>Basidiomycota</taxon>
        <taxon>Agaricomycotina</taxon>
        <taxon>Agaricomycetes</taxon>
        <taxon>Agaricomycetidae</taxon>
        <taxon>Agaricales</taxon>
        <taxon>Pleurotineae</taxon>
        <taxon>Pleurotaceae</taxon>
        <taxon>Pleurotus</taxon>
    </lineage>
</organism>
<sequence length="234" mass="26197">MPAAAALQCLGRKSMGRLSTAATRPMETTAGNEECVDREESTDFFISNAAKSAASCDVSDDGGLATFEMRLDLKTVTEPYLRYGISTTGEHCESATFEMRLDLKTVTEPYLRYGISTTGEHCESATFEMRLDLKTVTEPYLRYGISTTGEHCESAWRISEEIFQSWKDLVTDLDLKPRGMIPNLDEKYPFWESINCFETLGMRFKLFVGLVKRNMVLLAVEGEVVTDCGPWATI</sequence>
<keyword evidence="2" id="KW-1185">Reference proteome</keyword>
<comment type="caution">
    <text evidence="1">The sequence shown here is derived from an EMBL/GenBank/DDBJ whole genome shotgun (WGS) entry which is preliminary data.</text>
</comment>
<protein>
    <submittedName>
        <fullName evidence="1">Uncharacterized protein</fullName>
    </submittedName>
</protein>
<accession>A0A9P5ZY67</accession>
<name>A0A9P5ZY67_PLEER</name>